<dbReference type="SUPFAM" id="SSF53756">
    <property type="entry name" value="UDP-Glycosyltransferase/glycogen phosphorylase"/>
    <property type="match status" value="1"/>
</dbReference>
<dbReference type="Gene3D" id="3.40.50.2000">
    <property type="entry name" value="Glycogen Phosphorylase B"/>
    <property type="match status" value="1"/>
</dbReference>
<sequence length="384" mass="45167">MAHMKFWSNPTDGKRKILVIPNITNSRKIEADSFIDVLHNHIEKLGDEFFWHIPLPEPVKRLAKFENVQQHIIQMSGNMIWMRNNLPLDLIKLMHFQSGLDYDVVYSHLPDWPVGRFTNKPIVGYCHWWEFTFSNGISNLNRWLNFEHEILGTLQMERLYVNTFTQKQSVMREAGRFFNDNILMKLDDIIQPFYLNTDANTLVQAPTPFNKKAIVFNHRLADYKGWPKFYKFLKKYREKRQDFVLWVSQAGVDGSRFDESWIISDYKPKEDYLNALSNFRVCVTPVEHHHGWSLSATDAMTKGCPVLFGECDNYREINPNGMFYNNDAELEEMLDKLLDDDDYQFGQAQQCLGRAYELSDTGHFNELKALLLDADLKPKNYKDI</sequence>
<name>A0A6J7WYX7_9CAUD</name>
<organism evidence="1">
    <name type="scientific">uncultured Caudovirales phage</name>
    <dbReference type="NCBI Taxonomy" id="2100421"/>
    <lineage>
        <taxon>Viruses</taxon>
        <taxon>Duplodnaviria</taxon>
        <taxon>Heunggongvirae</taxon>
        <taxon>Uroviricota</taxon>
        <taxon>Caudoviricetes</taxon>
        <taxon>Peduoviridae</taxon>
        <taxon>Maltschvirus</taxon>
        <taxon>Maltschvirus maltsch</taxon>
    </lineage>
</organism>
<dbReference type="EMBL" id="LR798316">
    <property type="protein sequence ID" value="CAB5223216.1"/>
    <property type="molecule type" value="Genomic_DNA"/>
</dbReference>
<reference evidence="1" key="1">
    <citation type="submission" date="2020-05" db="EMBL/GenBank/DDBJ databases">
        <authorList>
            <person name="Chiriac C."/>
            <person name="Salcher M."/>
            <person name="Ghai R."/>
            <person name="Kavagutti S V."/>
        </authorList>
    </citation>
    <scope>NUCLEOTIDE SEQUENCE</scope>
</reference>
<gene>
    <name evidence="1" type="ORF">UFOVP385_11</name>
</gene>
<proteinExistence type="predicted"/>
<evidence type="ECO:0000313" key="1">
    <source>
        <dbReference type="EMBL" id="CAB5223216.1"/>
    </source>
</evidence>
<accession>A0A6J7WYX7</accession>
<protein>
    <submittedName>
        <fullName evidence="1">Uncharacterized protein</fullName>
    </submittedName>
</protein>